<dbReference type="EMBL" id="ML994014">
    <property type="protein sequence ID" value="KAF2200608.1"/>
    <property type="molecule type" value="Genomic_DNA"/>
</dbReference>
<accession>A0A9P4JQ88</accession>
<comment type="caution">
    <text evidence="2">The sequence shown here is derived from an EMBL/GenBank/DDBJ whole genome shotgun (WGS) entry which is preliminary data.</text>
</comment>
<dbReference type="Proteomes" id="UP000799536">
    <property type="component" value="Unassembled WGS sequence"/>
</dbReference>
<keyword evidence="3" id="KW-1185">Reference proteome</keyword>
<evidence type="ECO:0000313" key="2">
    <source>
        <dbReference type="EMBL" id="KAF2200608.1"/>
    </source>
</evidence>
<sequence>MPLCTLHLLSLHPQTHLQTFLSTLNSISPPPLLTSRVIRWIILPSKLSTSELLAQNIHWDLVVLVPGTSALSKEVQEKVQAKWSVVIGVPSKLVDGFRERNKNLLFPGPETIPELESGKKRKGVEREGGEESTSSSTSVGLNLIKGESAQNLQLDTALDKWITSFHSTGSPRDIATGPVTMLNLLSFLPNKKSSYLQYGAAFGSKVGKKFGGNAKIVGTVVETEGKQREEGDGGWDEVAFAQYPSLLHFRAMLRDEEYQEANSKFRLPSLRDTFILCTSEVGSEGWGVERARL</sequence>
<protein>
    <submittedName>
        <fullName evidence="2">Uncharacterized protein</fullName>
    </submittedName>
</protein>
<dbReference type="PANTHER" id="PTHR40257">
    <property type="match status" value="1"/>
</dbReference>
<evidence type="ECO:0000313" key="3">
    <source>
        <dbReference type="Proteomes" id="UP000799536"/>
    </source>
</evidence>
<dbReference type="Gene3D" id="3.30.70.100">
    <property type="match status" value="1"/>
</dbReference>
<dbReference type="PANTHER" id="PTHR40257:SF1">
    <property type="entry name" value="DUF1330 DOMAIN-CONTAINING PROTEIN"/>
    <property type="match status" value="1"/>
</dbReference>
<name>A0A9P4JQ88_9PLEO</name>
<feature type="region of interest" description="Disordered" evidence="1">
    <location>
        <begin position="108"/>
        <end position="139"/>
    </location>
</feature>
<proteinExistence type="predicted"/>
<reference evidence="2" key="1">
    <citation type="journal article" date="2020" name="Stud. Mycol.">
        <title>101 Dothideomycetes genomes: a test case for predicting lifestyles and emergence of pathogens.</title>
        <authorList>
            <person name="Haridas S."/>
            <person name="Albert R."/>
            <person name="Binder M."/>
            <person name="Bloem J."/>
            <person name="Labutti K."/>
            <person name="Salamov A."/>
            <person name="Andreopoulos B."/>
            <person name="Baker S."/>
            <person name="Barry K."/>
            <person name="Bills G."/>
            <person name="Bluhm B."/>
            <person name="Cannon C."/>
            <person name="Castanera R."/>
            <person name="Culley D."/>
            <person name="Daum C."/>
            <person name="Ezra D."/>
            <person name="Gonzalez J."/>
            <person name="Henrissat B."/>
            <person name="Kuo A."/>
            <person name="Liang C."/>
            <person name="Lipzen A."/>
            <person name="Lutzoni F."/>
            <person name="Magnuson J."/>
            <person name="Mondo S."/>
            <person name="Nolan M."/>
            <person name="Ohm R."/>
            <person name="Pangilinan J."/>
            <person name="Park H.-J."/>
            <person name="Ramirez L."/>
            <person name="Alfaro M."/>
            <person name="Sun H."/>
            <person name="Tritt A."/>
            <person name="Yoshinaga Y."/>
            <person name="Zwiers L.-H."/>
            <person name="Turgeon B."/>
            <person name="Goodwin S."/>
            <person name="Spatafora J."/>
            <person name="Crous P."/>
            <person name="Grigoriev I."/>
        </authorList>
    </citation>
    <scope>NUCLEOTIDE SEQUENCE</scope>
    <source>
        <strain evidence="2">ATCC 74209</strain>
    </source>
</reference>
<gene>
    <name evidence="2" type="ORF">GQ43DRAFT_441406</name>
</gene>
<organism evidence="2 3">
    <name type="scientific">Delitschia confertaspora ATCC 74209</name>
    <dbReference type="NCBI Taxonomy" id="1513339"/>
    <lineage>
        <taxon>Eukaryota</taxon>
        <taxon>Fungi</taxon>
        <taxon>Dikarya</taxon>
        <taxon>Ascomycota</taxon>
        <taxon>Pezizomycotina</taxon>
        <taxon>Dothideomycetes</taxon>
        <taxon>Pleosporomycetidae</taxon>
        <taxon>Pleosporales</taxon>
        <taxon>Delitschiaceae</taxon>
        <taxon>Delitschia</taxon>
    </lineage>
</organism>
<dbReference type="OrthoDB" id="265717at2759"/>
<evidence type="ECO:0000256" key="1">
    <source>
        <dbReference type="SAM" id="MobiDB-lite"/>
    </source>
</evidence>
<dbReference type="AlphaFoldDB" id="A0A9P4JQ88"/>